<sequence length="284" mass="31843">MSAETTPLTTDTAPSEKNKFLIAAVNGTAVYVVTYYFISALHQFAKIALSHRFSLRGSWDPSKIVYTMADGEWWRLAIIAINGIGPVVCLLAGFAAFQWYWRRARAKRGVFKLVLIWAAFHGFNAFFGALLADTFTQSGFWYVPSWVFELGNVVNVLLALVAGIIQLALGYFAAIPFLQAHDSKTVMRYQHRQRMVLSTLIIPWAVGSVLIMLAKLPYINIQEVLRLVMMGLLVTPTALGCMNELFESTVRKPQPTDFTWGYIVLGILMAASWYMFLSPPVHFG</sequence>
<reference evidence="3" key="1">
    <citation type="journal article" date="2019" name="Int. J. Syst. Evol. Microbiol.">
        <title>The Global Catalogue of Microorganisms (GCM) 10K type strain sequencing project: providing services to taxonomists for standard genome sequencing and annotation.</title>
        <authorList>
            <consortium name="The Broad Institute Genomics Platform"/>
            <consortium name="The Broad Institute Genome Sequencing Center for Infectious Disease"/>
            <person name="Wu L."/>
            <person name="Ma J."/>
        </authorList>
    </citation>
    <scope>NUCLEOTIDE SEQUENCE [LARGE SCALE GENOMIC DNA]</scope>
    <source>
        <strain evidence="3">JCM 17923</strain>
    </source>
</reference>
<feature type="transmembrane region" description="Helical" evidence="1">
    <location>
        <begin position="258"/>
        <end position="276"/>
    </location>
</feature>
<evidence type="ECO:0000256" key="1">
    <source>
        <dbReference type="SAM" id="Phobius"/>
    </source>
</evidence>
<keyword evidence="1" id="KW-0472">Membrane</keyword>
<keyword evidence="3" id="KW-1185">Reference proteome</keyword>
<name>A0ABP8IGJ1_9BACT</name>
<keyword evidence="1" id="KW-0812">Transmembrane</keyword>
<keyword evidence="1" id="KW-1133">Transmembrane helix</keyword>
<comment type="caution">
    <text evidence="2">The sequence shown here is derived from an EMBL/GenBank/DDBJ whole genome shotgun (WGS) entry which is preliminary data.</text>
</comment>
<feature type="transmembrane region" description="Helical" evidence="1">
    <location>
        <begin position="224"/>
        <end position="246"/>
    </location>
</feature>
<protein>
    <submittedName>
        <fullName evidence="2">Uncharacterized protein</fullName>
    </submittedName>
</protein>
<feature type="transmembrane region" description="Helical" evidence="1">
    <location>
        <begin position="73"/>
        <end position="101"/>
    </location>
</feature>
<dbReference type="RefSeq" id="WP_345236305.1">
    <property type="nucleotide sequence ID" value="NZ_BAABGZ010000027.1"/>
</dbReference>
<organism evidence="2 3">
    <name type="scientific">Hymenobacter saemangeumensis</name>
    <dbReference type="NCBI Taxonomy" id="1084522"/>
    <lineage>
        <taxon>Bacteria</taxon>
        <taxon>Pseudomonadati</taxon>
        <taxon>Bacteroidota</taxon>
        <taxon>Cytophagia</taxon>
        <taxon>Cytophagales</taxon>
        <taxon>Hymenobacteraceae</taxon>
        <taxon>Hymenobacter</taxon>
    </lineage>
</organism>
<feature type="transmembrane region" description="Helical" evidence="1">
    <location>
        <begin position="195"/>
        <end position="218"/>
    </location>
</feature>
<evidence type="ECO:0000313" key="3">
    <source>
        <dbReference type="Proteomes" id="UP001501153"/>
    </source>
</evidence>
<dbReference type="Proteomes" id="UP001501153">
    <property type="component" value="Unassembled WGS sequence"/>
</dbReference>
<feature type="transmembrane region" description="Helical" evidence="1">
    <location>
        <begin position="20"/>
        <end position="38"/>
    </location>
</feature>
<feature type="transmembrane region" description="Helical" evidence="1">
    <location>
        <begin position="152"/>
        <end position="174"/>
    </location>
</feature>
<dbReference type="EMBL" id="BAABGZ010000027">
    <property type="protein sequence ID" value="GAA4358423.1"/>
    <property type="molecule type" value="Genomic_DNA"/>
</dbReference>
<proteinExistence type="predicted"/>
<accession>A0ABP8IGJ1</accession>
<gene>
    <name evidence="2" type="ORF">GCM10023185_24130</name>
</gene>
<feature type="transmembrane region" description="Helical" evidence="1">
    <location>
        <begin position="113"/>
        <end position="132"/>
    </location>
</feature>
<evidence type="ECO:0000313" key="2">
    <source>
        <dbReference type="EMBL" id="GAA4358423.1"/>
    </source>
</evidence>